<dbReference type="InterPro" id="IPR000195">
    <property type="entry name" value="Rab-GAP-TBC_dom"/>
</dbReference>
<evidence type="ECO:0000259" key="5">
    <source>
        <dbReference type="PROSITE" id="PS50086"/>
    </source>
</evidence>
<sequence length="1056" mass="120194">MKEDAKPSKDSEDAFYDSQKFEVLYCGKVTVAHKKAPSTLIDDCIEKFSLHERQRLKLLNEQRNNESSLDLPLCEGNVPASPSDSPFEELDSPNNTAGHAAMFTIGSQTNLTNLASTRGSFPERILEDSSFDEQQEFRSRCSSVTAVMQRRVHDTNPKIQPRRRHASAPSHVQPSDSEKNRTMLFQVGRFEVNLISPDTKSVVLEKNFKDISSCSQGIKHVDHFGFICRESVEPGLSQYVCYVFQCANESLVDEVMLTLKQAFSTAAALQNAKTQIKLCEACPMHSLHKLCERIEGLYPPRAKLVIQRHLSSLTDNEQADIFERVQKMKPDNDQEENELVILHLRQLCETKQKTHIHIGEAPLTVSNNAIPESTASGGRFKLDVLKNKAKKSLTSSLENIFSRGANRMRGRLGSMDSFERCNSLASDKDASPGNSPPATPPASPVSSAWQPFPEEDSDSPQFRRRAHTFSHPPSSARRRITFQNGRSQSVRSPLLRQSCVETASDGEGKKRTSNICSSESLNAVGATLTPRRISWRRRIFLQVASPMNKSPSKMQHPDGHDGGELLPLSPLAPPLEEDPLVLVLQNEDGPDKTEERKNSEELQSLWRKAIHQQILLLRMEKENQKLEASRDELQSRKVKLDYDEVGTCQKDVVNVWDKKLLNCRAKIRCDMEDIHSTLKEGVPKSRRGEIWQFLAVQHRVRHRLPNKQQPPDVSYKELLKQLTAQQHAILVDLGRTFPTHPYFSTHLGAGQLSLFNLLKAYSLLDKEVGYCQGISFVAGVLLLHMSEEQAFEMLKFLMYDLGFRKQYRPDMMSLQIQMYQLSRLLHDYHRDLYNHLEENEISPSLYAAPWFLTLFASQFPLGFVARVFDIIFLQGTEVIFKVALSLLSSQETSVMGCESFENIVDFLKTTIPDMTQPQMEKIITQVFEMDISKQLHAYEVEYHVLQDELQENVNPCDEGEPLEKLERANSHLKRQNMDLLEKLQVAHAKIQSLESSLETILTRENKMKTVIQSLEQEKITYQKTLEQIMKYLPAEALSDCELLLKEVNYNPNNKIK</sequence>
<dbReference type="SUPFAM" id="SSF47923">
    <property type="entry name" value="Ypt/Rab-GAP domain of gyp1p"/>
    <property type="match status" value="2"/>
</dbReference>
<dbReference type="GO" id="GO:0032869">
    <property type="term" value="P:cellular response to insulin stimulus"/>
    <property type="evidence" value="ECO:0007669"/>
    <property type="project" value="UniProtKB-ARBA"/>
</dbReference>
<dbReference type="SMART" id="SM00462">
    <property type="entry name" value="PTB"/>
    <property type="match status" value="1"/>
</dbReference>
<evidence type="ECO:0000259" key="4">
    <source>
        <dbReference type="PROSITE" id="PS01179"/>
    </source>
</evidence>
<evidence type="ECO:0000313" key="7">
    <source>
        <dbReference type="Proteomes" id="UP000694551"/>
    </source>
</evidence>
<dbReference type="InterPro" id="IPR011993">
    <property type="entry name" value="PH-like_dom_sf"/>
</dbReference>
<dbReference type="Pfam" id="PF00640">
    <property type="entry name" value="PID"/>
    <property type="match status" value="1"/>
</dbReference>
<dbReference type="PROSITE" id="PS01179">
    <property type="entry name" value="PID"/>
    <property type="match status" value="1"/>
</dbReference>
<dbReference type="InterPro" id="IPR006020">
    <property type="entry name" value="PTB/PI_dom"/>
</dbReference>
<dbReference type="PANTHER" id="PTHR47219:SF14">
    <property type="entry name" value="TBC1 DOMAIN FAMILY MEMBER 4"/>
    <property type="match status" value="1"/>
</dbReference>
<dbReference type="GO" id="GO:0005737">
    <property type="term" value="C:cytoplasm"/>
    <property type="evidence" value="ECO:0007669"/>
    <property type="project" value="UniProtKB-SubCell"/>
</dbReference>
<proteinExistence type="predicted"/>
<feature type="region of interest" description="Disordered" evidence="3">
    <location>
        <begin position="546"/>
        <end position="571"/>
    </location>
</feature>
<keyword evidence="7" id="KW-1185">Reference proteome</keyword>
<protein>
    <submittedName>
        <fullName evidence="6">TBC1 domain family member 4</fullName>
    </submittedName>
</protein>
<dbReference type="InterPro" id="IPR050302">
    <property type="entry name" value="Rab_GAP_TBC_domain"/>
</dbReference>
<evidence type="ECO:0000313" key="6">
    <source>
        <dbReference type="Ensembl" id="ENSSOCP00000021036.1"/>
    </source>
</evidence>
<dbReference type="Gene3D" id="1.10.8.270">
    <property type="entry name" value="putative rabgap domain of human tbc1 domain family member 14 like domains"/>
    <property type="match status" value="1"/>
</dbReference>
<dbReference type="Gene3D" id="2.30.29.30">
    <property type="entry name" value="Pleckstrin-homology domain (PH domain)/Phosphotyrosine-binding domain (PTB)"/>
    <property type="match status" value="1"/>
</dbReference>
<feature type="domain" description="PID" evidence="4">
    <location>
        <begin position="136"/>
        <end position="264"/>
    </location>
</feature>
<dbReference type="InterPro" id="IPR035969">
    <property type="entry name" value="Rab-GAP_TBC_sf"/>
</dbReference>
<accession>A0A8D0FRH7</accession>
<organism evidence="6 7">
    <name type="scientific">Strix occidentalis caurina</name>
    <name type="common">northern spotted owl</name>
    <dbReference type="NCBI Taxonomy" id="311401"/>
    <lineage>
        <taxon>Eukaryota</taxon>
        <taxon>Metazoa</taxon>
        <taxon>Chordata</taxon>
        <taxon>Craniata</taxon>
        <taxon>Vertebrata</taxon>
        <taxon>Euteleostomi</taxon>
        <taxon>Archelosauria</taxon>
        <taxon>Archosauria</taxon>
        <taxon>Dinosauria</taxon>
        <taxon>Saurischia</taxon>
        <taxon>Theropoda</taxon>
        <taxon>Coelurosauria</taxon>
        <taxon>Aves</taxon>
        <taxon>Neognathae</taxon>
        <taxon>Neoaves</taxon>
        <taxon>Telluraves</taxon>
        <taxon>Strigiformes</taxon>
        <taxon>Strigidae</taxon>
        <taxon>Strix</taxon>
    </lineage>
</organism>
<dbReference type="PANTHER" id="PTHR47219">
    <property type="entry name" value="RAB GTPASE-ACTIVATING PROTEIN 1-LIKE"/>
    <property type="match status" value="1"/>
</dbReference>
<dbReference type="Gene3D" id="1.10.10.2750">
    <property type="match status" value="1"/>
</dbReference>
<feature type="region of interest" description="Disordered" evidence="3">
    <location>
        <begin position="155"/>
        <end position="179"/>
    </location>
</feature>
<dbReference type="SMART" id="SM00164">
    <property type="entry name" value="TBC"/>
    <property type="match status" value="1"/>
</dbReference>
<name>A0A8D0FRH7_STROC</name>
<dbReference type="GO" id="GO:0005096">
    <property type="term" value="F:GTPase activator activity"/>
    <property type="evidence" value="ECO:0007669"/>
    <property type="project" value="UniProtKB-KW"/>
</dbReference>
<feature type="compositionally biased region" description="Polar residues" evidence="3">
    <location>
        <begin position="481"/>
        <end position="491"/>
    </location>
</feature>
<keyword evidence="1" id="KW-0343">GTPase activation</keyword>
<dbReference type="CDD" id="cd01269">
    <property type="entry name" value="PTB_TBC1D1_like"/>
    <property type="match status" value="1"/>
</dbReference>
<dbReference type="InterPro" id="IPR021785">
    <property type="entry name" value="DUF3350"/>
</dbReference>
<feature type="region of interest" description="Disordered" evidence="3">
    <location>
        <begin position="423"/>
        <end position="513"/>
    </location>
</feature>
<reference evidence="6" key="1">
    <citation type="submission" date="2025-08" db="UniProtKB">
        <authorList>
            <consortium name="Ensembl"/>
        </authorList>
    </citation>
    <scope>IDENTIFICATION</scope>
</reference>
<evidence type="ECO:0000256" key="3">
    <source>
        <dbReference type="SAM" id="MobiDB-lite"/>
    </source>
</evidence>
<dbReference type="PROSITE" id="PS50086">
    <property type="entry name" value="TBC_RABGAP"/>
    <property type="match status" value="1"/>
</dbReference>
<evidence type="ECO:0000256" key="1">
    <source>
        <dbReference type="ARBA" id="ARBA00022468"/>
    </source>
</evidence>
<dbReference type="AlphaFoldDB" id="A0A8D0FRH7"/>
<evidence type="ECO:0000256" key="2">
    <source>
        <dbReference type="ARBA" id="ARBA00022553"/>
    </source>
</evidence>
<dbReference type="Proteomes" id="UP000694551">
    <property type="component" value="Unplaced"/>
</dbReference>
<reference evidence="6" key="2">
    <citation type="submission" date="2025-09" db="UniProtKB">
        <authorList>
            <consortium name="Ensembl"/>
        </authorList>
    </citation>
    <scope>IDENTIFICATION</scope>
</reference>
<dbReference type="Pfam" id="PF00566">
    <property type="entry name" value="RabGAP-TBC"/>
    <property type="match status" value="1"/>
</dbReference>
<dbReference type="Gene3D" id="1.10.472.80">
    <property type="entry name" value="Ypt/Rab-GAP domain of gyp1p, domain 3"/>
    <property type="match status" value="1"/>
</dbReference>
<keyword evidence="2" id="KW-0597">Phosphoprotein</keyword>
<dbReference type="SUPFAM" id="SSF50729">
    <property type="entry name" value="PH domain-like"/>
    <property type="match status" value="1"/>
</dbReference>
<dbReference type="Ensembl" id="ENSSOCT00000021562.1">
    <property type="protein sequence ID" value="ENSSOCP00000021036.1"/>
    <property type="gene ID" value="ENSSOCG00000015677.1"/>
</dbReference>
<feature type="compositionally biased region" description="Pro residues" evidence="3">
    <location>
        <begin position="434"/>
        <end position="443"/>
    </location>
</feature>
<feature type="domain" description="Rab-GAP TBC" evidence="5">
    <location>
        <begin position="681"/>
        <end position="875"/>
    </location>
</feature>
<dbReference type="Pfam" id="PF11830">
    <property type="entry name" value="DUF3350"/>
    <property type="match status" value="1"/>
</dbReference>